<dbReference type="PANTHER" id="PTHR36573:SF1">
    <property type="entry name" value="INTERMEMBRANE PHOSPHOLIPID TRANSPORT SYSTEM BINDING PROTEIN MLAC"/>
    <property type="match status" value="1"/>
</dbReference>
<dbReference type="PANTHER" id="PTHR36573">
    <property type="entry name" value="INTERMEMBRANE PHOSPHOLIPID TRANSPORT SYSTEM BINDING PROTEIN MLAC"/>
    <property type="match status" value="1"/>
</dbReference>
<dbReference type="InterPro" id="IPR042245">
    <property type="entry name" value="Tgt2/MlaC_sf"/>
</dbReference>
<dbReference type="Proteomes" id="UP001230156">
    <property type="component" value="Unassembled WGS sequence"/>
</dbReference>
<dbReference type="NCBIfam" id="TIGR03481">
    <property type="entry name" value="HpnM"/>
    <property type="match status" value="1"/>
</dbReference>
<comment type="caution">
    <text evidence="1">The sequence shown here is derived from an EMBL/GenBank/DDBJ whole genome shotgun (WGS) entry which is preliminary data.</text>
</comment>
<reference evidence="2" key="1">
    <citation type="submission" date="2023-08" db="EMBL/GenBank/DDBJ databases">
        <title>Rhodospirillaceae gen. nov., a novel taxon isolated from the Yangtze River Yuezi River estuary sludge.</title>
        <authorList>
            <person name="Ruan L."/>
        </authorList>
    </citation>
    <scope>NUCLEOTIDE SEQUENCE [LARGE SCALE GENOMIC DNA]</scope>
    <source>
        <strain evidence="2">R-7</strain>
    </source>
</reference>
<dbReference type="PROSITE" id="PS51318">
    <property type="entry name" value="TAT"/>
    <property type="match status" value="1"/>
</dbReference>
<dbReference type="InterPro" id="IPR008869">
    <property type="entry name" value="MlaC/ttg2D"/>
</dbReference>
<dbReference type="EMBL" id="JAUYVI010000003">
    <property type="protein sequence ID" value="MDQ7247811.1"/>
    <property type="molecule type" value="Genomic_DNA"/>
</dbReference>
<dbReference type="RefSeq" id="WP_379955247.1">
    <property type="nucleotide sequence ID" value="NZ_JAUYVI010000003.1"/>
</dbReference>
<proteinExistence type="predicted"/>
<sequence length="206" mass="22682">MMISRRQFGAVALSAASAVTIGTARADATEPAAAIQSLYDALLDAMKQGEQLGFEGRYQKLEPVIHKVFDVATMCKIAVGGYWTTLPTDKKNAVLVAFDKYTVSTYASRFKAFNNQKFVVGATKPVPNERVLVESKLVKSDGEPIELNYLFRKNAEGWRVIDVYLAGAISQLTQMRSEFSEPLQKGGVDALIQQLDDKVKQLREAA</sequence>
<keyword evidence="2" id="KW-1185">Reference proteome</keyword>
<evidence type="ECO:0000313" key="1">
    <source>
        <dbReference type="EMBL" id="MDQ7247811.1"/>
    </source>
</evidence>
<dbReference type="InterPro" id="IPR006311">
    <property type="entry name" value="TAT_signal"/>
</dbReference>
<dbReference type="Pfam" id="PF05494">
    <property type="entry name" value="MlaC"/>
    <property type="match status" value="1"/>
</dbReference>
<dbReference type="InterPro" id="IPR017842">
    <property type="entry name" value="Hopanoid_biosyn-assoc_HpnM"/>
</dbReference>
<gene>
    <name evidence="1" type="ORF">Q8A70_09045</name>
</gene>
<accession>A0ABU0YLA8</accession>
<organism evidence="1 2">
    <name type="scientific">Dongia sedimenti</name>
    <dbReference type="NCBI Taxonomy" id="3064282"/>
    <lineage>
        <taxon>Bacteria</taxon>
        <taxon>Pseudomonadati</taxon>
        <taxon>Pseudomonadota</taxon>
        <taxon>Alphaproteobacteria</taxon>
        <taxon>Rhodospirillales</taxon>
        <taxon>Dongiaceae</taxon>
        <taxon>Dongia</taxon>
    </lineage>
</organism>
<protein>
    <submittedName>
        <fullName evidence="1">ABC transporter substrate-binding protein</fullName>
    </submittedName>
</protein>
<evidence type="ECO:0000313" key="2">
    <source>
        <dbReference type="Proteomes" id="UP001230156"/>
    </source>
</evidence>
<dbReference type="Gene3D" id="3.10.450.710">
    <property type="entry name" value="Tgt2/MlaC"/>
    <property type="match status" value="1"/>
</dbReference>
<name>A0ABU0YLA8_9PROT</name>